<reference evidence="4" key="1">
    <citation type="journal article" date="2012" name="PLoS ONE">
        <title>Gene sets for utilization of primary and secondary nutrition supplies in the distal gut of endangered iberian lynx.</title>
        <authorList>
            <person name="Alcaide M."/>
            <person name="Messina E."/>
            <person name="Richter M."/>
            <person name="Bargiela R."/>
            <person name="Peplies J."/>
            <person name="Huws S.A."/>
            <person name="Newbold C.J."/>
            <person name="Golyshin P.N."/>
            <person name="Simon M.A."/>
            <person name="Lopez G."/>
            <person name="Yakimov M.M."/>
            <person name="Ferrer M."/>
        </authorList>
    </citation>
    <scope>NUCLEOTIDE SEQUENCE</scope>
</reference>
<sequence>GFGVSYPRPTWGNMLNGANNATIINTYWWQWLFTALFLAVTTICINIVGDALRDVMDPKSSVEK</sequence>
<gene>
    <name evidence="4" type="ORF">EVA_11982</name>
</gene>
<comment type="subcellular location">
    <subcellularLocation>
        <location evidence="1">Cell membrane</location>
        <topology evidence="1">Multi-pass membrane protein</topology>
    </subcellularLocation>
</comment>
<organism evidence="4">
    <name type="scientific">gut metagenome</name>
    <dbReference type="NCBI Taxonomy" id="749906"/>
    <lineage>
        <taxon>unclassified sequences</taxon>
        <taxon>metagenomes</taxon>
        <taxon>organismal metagenomes</taxon>
    </lineage>
</organism>
<proteinExistence type="predicted"/>
<dbReference type="PANTHER" id="PTHR43386">
    <property type="entry name" value="OLIGOPEPTIDE TRANSPORT SYSTEM PERMEASE PROTEIN APPC"/>
    <property type="match status" value="1"/>
</dbReference>
<dbReference type="EMBL" id="AMCI01003606">
    <property type="protein sequence ID" value="EJW99910.1"/>
    <property type="molecule type" value="Genomic_DNA"/>
</dbReference>
<evidence type="ECO:0000256" key="2">
    <source>
        <dbReference type="ARBA" id="ARBA00022448"/>
    </source>
</evidence>
<dbReference type="InterPro" id="IPR050366">
    <property type="entry name" value="BP-dependent_transpt_permease"/>
</dbReference>
<keyword evidence="2" id="KW-0813">Transport</keyword>
<protein>
    <submittedName>
        <fullName evidence="4">Oligopeptide/dipeptide ABC transporter, permease protein</fullName>
    </submittedName>
</protein>
<feature type="non-terminal residue" evidence="4">
    <location>
        <position position="1"/>
    </location>
</feature>
<evidence type="ECO:0000313" key="4">
    <source>
        <dbReference type="EMBL" id="EJW99910.1"/>
    </source>
</evidence>
<keyword evidence="3" id="KW-0472">Membrane</keyword>
<dbReference type="PANTHER" id="PTHR43386:SF1">
    <property type="entry name" value="D,D-DIPEPTIDE TRANSPORT SYSTEM PERMEASE PROTEIN DDPC-RELATED"/>
    <property type="match status" value="1"/>
</dbReference>
<keyword evidence="3" id="KW-0812">Transmembrane</keyword>
<accession>J9CIK9</accession>
<dbReference type="AlphaFoldDB" id="J9CIK9"/>
<evidence type="ECO:0000256" key="3">
    <source>
        <dbReference type="SAM" id="Phobius"/>
    </source>
</evidence>
<evidence type="ECO:0000256" key="1">
    <source>
        <dbReference type="ARBA" id="ARBA00004651"/>
    </source>
</evidence>
<comment type="caution">
    <text evidence="4">The sequence shown here is derived from an EMBL/GenBank/DDBJ whole genome shotgun (WGS) entry which is preliminary data.</text>
</comment>
<feature type="transmembrane region" description="Helical" evidence="3">
    <location>
        <begin position="28"/>
        <end position="49"/>
    </location>
</feature>
<keyword evidence="3" id="KW-1133">Transmembrane helix</keyword>
<name>J9CIK9_9ZZZZ</name>
<dbReference type="GO" id="GO:0005886">
    <property type="term" value="C:plasma membrane"/>
    <property type="evidence" value="ECO:0007669"/>
    <property type="project" value="UniProtKB-SubCell"/>
</dbReference>